<dbReference type="InterPro" id="IPR001509">
    <property type="entry name" value="Epimerase_deHydtase"/>
</dbReference>
<dbReference type="GO" id="GO:0004029">
    <property type="term" value="F:aldehyde dehydrogenase (NAD+) activity"/>
    <property type="evidence" value="ECO:0007669"/>
    <property type="project" value="TreeGrafter"/>
</dbReference>
<reference evidence="2" key="1">
    <citation type="submission" date="2021-03" db="EMBL/GenBank/DDBJ databases">
        <authorList>
            <person name="Kim M.K."/>
        </authorList>
    </citation>
    <scope>NUCLEOTIDE SEQUENCE</scope>
    <source>
        <strain evidence="2">BT186</strain>
    </source>
</reference>
<keyword evidence="3" id="KW-1185">Reference proteome</keyword>
<dbReference type="GO" id="GO:0005737">
    <property type="term" value="C:cytoplasm"/>
    <property type="evidence" value="ECO:0007669"/>
    <property type="project" value="TreeGrafter"/>
</dbReference>
<evidence type="ECO:0000259" key="1">
    <source>
        <dbReference type="Pfam" id="PF01370"/>
    </source>
</evidence>
<name>A0A939JCI9_9BACT</name>
<sequence>MLPTVLVTGANGFLGRHLVTELLGRGYPVRALLRPGQPAANGPLPPLRELPIECVTGDICQPATVATAADGCGYILHAAALAQVNPARNPAVWATNYGGTETVLALARRADVARLVYVGTANVCGFGTKAAPGDETRPYNGRHYGLDYMDSKYAAAGLVQRAATAGLPAVLVHPTFMLGPGDAKPTSNALLLALYQGTLPGYPAGGKNYVHVRDVATAAVNALAQGRVGESYILGNENLSFREAFTLMGQVLGVAPPRWPLPPALAQLYGRLCDWKTRLTGRPAALNAAMAAVANDGHYFSARKARTELGLPQTPVGQAITEAFDWFKTHGYV</sequence>
<evidence type="ECO:0000313" key="2">
    <source>
        <dbReference type="EMBL" id="MBO0358420.1"/>
    </source>
</evidence>
<dbReference type="InterPro" id="IPR036291">
    <property type="entry name" value="NAD(P)-bd_dom_sf"/>
</dbReference>
<feature type="domain" description="NAD-dependent epimerase/dehydratase" evidence="1">
    <location>
        <begin position="5"/>
        <end position="235"/>
    </location>
</feature>
<gene>
    <name evidence="2" type="ORF">J0X19_10730</name>
</gene>
<dbReference type="SUPFAM" id="SSF51735">
    <property type="entry name" value="NAD(P)-binding Rossmann-fold domains"/>
    <property type="match status" value="1"/>
</dbReference>
<dbReference type="InterPro" id="IPR051783">
    <property type="entry name" value="NAD(P)-dependent_oxidoreduct"/>
</dbReference>
<dbReference type="AlphaFoldDB" id="A0A939JCI9"/>
<proteinExistence type="predicted"/>
<dbReference type="PANTHER" id="PTHR48079">
    <property type="entry name" value="PROTEIN YEEZ"/>
    <property type="match status" value="1"/>
</dbReference>
<dbReference type="RefSeq" id="WP_206984352.1">
    <property type="nucleotide sequence ID" value="NZ_JAFLQZ010000005.1"/>
</dbReference>
<dbReference type="Gene3D" id="3.40.50.720">
    <property type="entry name" value="NAD(P)-binding Rossmann-like Domain"/>
    <property type="match status" value="1"/>
</dbReference>
<organism evidence="2 3">
    <name type="scientific">Hymenobacter telluris</name>
    <dbReference type="NCBI Taxonomy" id="2816474"/>
    <lineage>
        <taxon>Bacteria</taxon>
        <taxon>Pseudomonadati</taxon>
        <taxon>Bacteroidota</taxon>
        <taxon>Cytophagia</taxon>
        <taxon>Cytophagales</taxon>
        <taxon>Hymenobacteraceae</taxon>
        <taxon>Hymenobacter</taxon>
    </lineage>
</organism>
<dbReference type="Pfam" id="PF01370">
    <property type="entry name" value="Epimerase"/>
    <property type="match status" value="1"/>
</dbReference>
<dbReference type="PANTHER" id="PTHR48079:SF6">
    <property type="entry name" value="NAD(P)-BINDING DOMAIN-CONTAINING PROTEIN-RELATED"/>
    <property type="match status" value="1"/>
</dbReference>
<dbReference type="EMBL" id="JAFLQZ010000005">
    <property type="protein sequence ID" value="MBO0358420.1"/>
    <property type="molecule type" value="Genomic_DNA"/>
</dbReference>
<accession>A0A939JCI9</accession>
<dbReference type="Proteomes" id="UP000664144">
    <property type="component" value="Unassembled WGS sequence"/>
</dbReference>
<protein>
    <submittedName>
        <fullName evidence="2">NAD-dependent epimerase/dehydratase family protein</fullName>
    </submittedName>
</protein>
<evidence type="ECO:0000313" key="3">
    <source>
        <dbReference type="Proteomes" id="UP000664144"/>
    </source>
</evidence>
<comment type="caution">
    <text evidence="2">The sequence shown here is derived from an EMBL/GenBank/DDBJ whole genome shotgun (WGS) entry which is preliminary data.</text>
</comment>